<proteinExistence type="predicted"/>
<evidence type="ECO:0000313" key="2">
    <source>
        <dbReference type="Proteomes" id="UP000267250"/>
    </source>
</evidence>
<gene>
    <name evidence="1" type="ORF">BBF96_10230</name>
</gene>
<protein>
    <submittedName>
        <fullName evidence="1">Uncharacterized protein</fullName>
    </submittedName>
</protein>
<dbReference type="AlphaFoldDB" id="A0A3Q9HRH0"/>
<dbReference type="Proteomes" id="UP000267250">
    <property type="component" value="Chromosome"/>
</dbReference>
<dbReference type="KEGG" id="aft:BBF96_10230"/>
<reference evidence="1 2" key="1">
    <citation type="submission" date="2016-07" db="EMBL/GenBank/DDBJ databases">
        <title>Genome and transcriptome analysis of iron-reducing fermentative bacteria Anoxybacter fermentans.</title>
        <authorList>
            <person name="Zeng X."/>
            <person name="Shao Z."/>
        </authorList>
    </citation>
    <scope>NUCLEOTIDE SEQUENCE [LARGE SCALE GENOMIC DNA]</scope>
    <source>
        <strain evidence="1 2">DY22613</strain>
    </source>
</reference>
<evidence type="ECO:0000313" key="1">
    <source>
        <dbReference type="EMBL" id="AZR73728.1"/>
    </source>
</evidence>
<accession>A0A3Q9HRH0</accession>
<dbReference type="EMBL" id="CP016379">
    <property type="protein sequence ID" value="AZR73728.1"/>
    <property type="molecule type" value="Genomic_DNA"/>
</dbReference>
<keyword evidence="2" id="KW-1185">Reference proteome</keyword>
<dbReference type="RefSeq" id="WP_127017075.1">
    <property type="nucleotide sequence ID" value="NZ_CP016379.1"/>
</dbReference>
<organism evidence="1 2">
    <name type="scientific">Anoxybacter fermentans</name>
    <dbReference type="NCBI Taxonomy" id="1323375"/>
    <lineage>
        <taxon>Bacteria</taxon>
        <taxon>Bacillati</taxon>
        <taxon>Bacillota</taxon>
        <taxon>Clostridia</taxon>
        <taxon>Halanaerobiales</taxon>
        <taxon>Anoxybacter</taxon>
    </lineage>
</organism>
<sequence>MSKYYLMMSNGAIKTINHFLSINEDEHNLLINTEFDQFSVCKKDVVIHGDEKYWTKVLELLKCLDKIIQKRVNKITTKATFLGFFLGRLS</sequence>
<name>A0A3Q9HRH0_9FIRM</name>